<gene>
    <name evidence="1" type="ORF">GWK47_053706</name>
</gene>
<reference evidence="1" key="1">
    <citation type="submission" date="2020-07" db="EMBL/GenBank/DDBJ databases">
        <title>The High-quality genome of the commercially important snow crab, Chionoecetes opilio.</title>
        <authorList>
            <person name="Jeong J.-H."/>
            <person name="Ryu S."/>
        </authorList>
    </citation>
    <scope>NUCLEOTIDE SEQUENCE</scope>
    <source>
        <strain evidence="1">MADBK_172401_WGS</strain>
        <tissue evidence="1">Digestive gland</tissue>
    </source>
</reference>
<accession>A0A8J4Y0D7</accession>
<proteinExistence type="predicted"/>
<evidence type="ECO:0000313" key="2">
    <source>
        <dbReference type="Proteomes" id="UP000770661"/>
    </source>
</evidence>
<protein>
    <submittedName>
        <fullName evidence="1">Uncharacterized protein</fullName>
    </submittedName>
</protein>
<dbReference type="EMBL" id="JACEEZ010017076">
    <property type="protein sequence ID" value="KAG0717793.1"/>
    <property type="molecule type" value="Genomic_DNA"/>
</dbReference>
<keyword evidence="2" id="KW-1185">Reference proteome</keyword>
<name>A0A8J4Y0D7_CHIOP</name>
<sequence>MLPGLPNEANSYGKVIIFELTDLKTRSRGSRVPRQADRRVLVRRSVAAARREQATGLDDLGGVGLDAKRSVEHYGRNVSLARFGTALASPGDLNHDGYEGG</sequence>
<organism evidence="1 2">
    <name type="scientific">Chionoecetes opilio</name>
    <name type="common">Atlantic snow crab</name>
    <name type="synonym">Cancer opilio</name>
    <dbReference type="NCBI Taxonomy" id="41210"/>
    <lineage>
        <taxon>Eukaryota</taxon>
        <taxon>Metazoa</taxon>
        <taxon>Ecdysozoa</taxon>
        <taxon>Arthropoda</taxon>
        <taxon>Crustacea</taxon>
        <taxon>Multicrustacea</taxon>
        <taxon>Malacostraca</taxon>
        <taxon>Eumalacostraca</taxon>
        <taxon>Eucarida</taxon>
        <taxon>Decapoda</taxon>
        <taxon>Pleocyemata</taxon>
        <taxon>Brachyura</taxon>
        <taxon>Eubrachyura</taxon>
        <taxon>Majoidea</taxon>
        <taxon>Majidae</taxon>
        <taxon>Chionoecetes</taxon>
    </lineage>
</organism>
<comment type="caution">
    <text evidence="1">The sequence shown here is derived from an EMBL/GenBank/DDBJ whole genome shotgun (WGS) entry which is preliminary data.</text>
</comment>
<dbReference type="AlphaFoldDB" id="A0A8J4Y0D7"/>
<evidence type="ECO:0000313" key="1">
    <source>
        <dbReference type="EMBL" id="KAG0717793.1"/>
    </source>
</evidence>
<dbReference type="Proteomes" id="UP000770661">
    <property type="component" value="Unassembled WGS sequence"/>
</dbReference>